<dbReference type="AlphaFoldDB" id="A0A0M3HYX8"/>
<feature type="region of interest" description="Disordered" evidence="1">
    <location>
        <begin position="1"/>
        <end position="26"/>
    </location>
</feature>
<feature type="compositionally biased region" description="Basic residues" evidence="1">
    <location>
        <begin position="326"/>
        <end position="339"/>
    </location>
</feature>
<feature type="region of interest" description="Disordered" evidence="1">
    <location>
        <begin position="138"/>
        <end position="164"/>
    </location>
</feature>
<dbReference type="WBParaSite" id="ALUE_0000880101-mRNA-1">
    <property type="protein sequence ID" value="ALUE_0000880101-mRNA-1"/>
    <property type="gene ID" value="ALUE_0000880101"/>
</dbReference>
<accession>A0A0M3HYX8</accession>
<organism evidence="2 3">
    <name type="scientific">Ascaris lumbricoides</name>
    <name type="common">Giant roundworm</name>
    <dbReference type="NCBI Taxonomy" id="6252"/>
    <lineage>
        <taxon>Eukaryota</taxon>
        <taxon>Metazoa</taxon>
        <taxon>Ecdysozoa</taxon>
        <taxon>Nematoda</taxon>
        <taxon>Chromadorea</taxon>
        <taxon>Rhabditida</taxon>
        <taxon>Spirurina</taxon>
        <taxon>Ascaridomorpha</taxon>
        <taxon>Ascaridoidea</taxon>
        <taxon>Ascarididae</taxon>
        <taxon>Ascaris</taxon>
    </lineage>
</organism>
<dbReference type="Proteomes" id="UP000036681">
    <property type="component" value="Unplaced"/>
</dbReference>
<feature type="compositionally biased region" description="Polar residues" evidence="1">
    <location>
        <begin position="306"/>
        <end position="324"/>
    </location>
</feature>
<proteinExistence type="predicted"/>
<sequence length="422" mass="45870">MTSPHCYSDADEDMLGDDQTPLRDTPVSFSENYAFCLNADSPTISKDQDATTTTDVSIEASKNTANEAPSCSKLITSEPSRRVLRNEFSQPLSEARSNRTCFHPGEVNQTPVSGALYRATFASGHSLSTIESGHTFEASESGHAPFRPSHSILTNRFSQPPTSAIIEPPHSILMTREWNRSVVVGDSAHPLLSSRPSRTVVLADPTELSRDVSSQSGGNHASVVFTNTPVKAPRMKSLIDRQLRKFASETSFATTAETASDSSEQDLAAGRGRVFTVRPVSNSSCNRINTGGTVFGRLIRKRQESDGSGSLGSEATVASGSVTPLSRHKMRSRMRRPKSATHMGHGSEFGNHGSSGASATIHSMHSLDSMQLLTLPKDERRPSNIYTMDDDSVHEFEEDNGWLIIIDISFLFFFLSPAEVSN</sequence>
<reference evidence="3" key="1">
    <citation type="submission" date="2017-02" db="UniProtKB">
        <authorList>
            <consortium name="WormBaseParasite"/>
        </authorList>
    </citation>
    <scope>IDENTIFICATION</scope>
</reference>
<evidence type="ECO:0000256" key="1">
    <source>
        <dbReference type="SAM" id="MobiDB-lite"/>
    </source>
</evidence>
<evidence type="ECO:0000313" key="3">
    <source>
        <dbReference type="WBParaSite" id="ALUE_0000880101-mRNA-1"/>
    </source>
</evidence>
<feature type="compositionally biased region" description="Polar residues" evidence="1">
    <location>
        <begin position="151"/>
        <end position="162"/>
    </location>
</feature>
<name>A0A0M3HYX8_ASCLU</name>
<keyword evidence="2" id="KW-1185">Reference proteome</keyword>
<feature type="region of interest" description="Disordered" evidence="1">
    <location>
        <begin position="304"/>
        <end position="359"/>
    </location>
</feature>
<evidence type="ECO:0000313" key="2">
    <source>
        <dbReference type="Proteomes" id="UP000036681"/>
    </source>
</evidence>
<protein>
    <submittedName>
        <fullName evidence="3">Uncharacterized protein</fullName>
    </submittedName>
</protein>